<evidence type="ECO:0000256" key="1">
    <source>
        <dbReference type="SAM" id="MobiDB-lite"/>
    </source>
</evidence>
<accession>A0ABP0ZDW5</accession>
<dbReference type="EMBL" id="OZ022405">
    <property type="protein sequence ID" value="CAK9436033.1"/>
    <property type="molecule type" value="Genomic_DNA"/>
</dbReference>
<organism evidence="2 3">
    <name type="scientific">Lodderomyces beijingensis</name>
    <dbReference type="NCBI Taxonomy" id="1775926"/>
    <lineage>
        <taxon>Eukaryota</taxon>
        <taxon>Fungi</taxon>
        <taxon>Dikarya</taxon>
        <taxon>Ascomycota</taxon>
        <taxon>Saccharomycotina</taxon>
        <taxon>Pichiomycetes</taxon>
        <taxon>Debaryomycetaceae</taxon>
        <taxon>Candida/Lodderomyces clade</taxon>
        <taxon>Lodderomyces</taxon>
    </lineage>
</organism>
<dbReference type="Gene3D" id="1.25.40.10">
    <property type="entry name" value="Tetratricopeptide repeat domain"/>
    <property type="match status" value="1"/>
</dbReference>
<evidence type="ECO:0008006" key="4">
    <source>
        <dbReference type="Google" id="ProtNLM"/>
    </source>
</evidence>
<feature type="region of interest" description="Disordered" evidence="1">
    <location>
        <begin position="94"/>
        <end position="315"/>
    </location>
</feature>
<gene>
    <name evidence="2" type="ORF">LODBEIA_P05980</name>
</gene>
<feature type="compositionally biased region" description="Polar residues" evidence="1">
    <location>
        <begin position="282"/>
        <end position="291"/>
    </location>
</feature>
<name>A0ABP0ZDW5_9ASCO</name>
<dbReference type="InterPro" id="IPR011990">
    <property type="entry name" value="TPR-like_helical_dom_sf"/>
</dbReference>
<reference evidence="2 3" key="1">
    <citation type="submission" date="2024-03" db="EMBL/GenBank/DDBJ databases">
        <authorList>
            <person name="Brejova B."/>
        </authorList>
    </citation>
    <scope>NUCLEOTIDE SEQUENCE [LARGE SCALE GENOMIC DNA]</scope>
    <source>
        <strain evidence="2 3">CBS 14171</strain>
    </source>
</reference>
<feature type="compositionally biased region" description="Polar residues" evidence="1">
    <location>
        <begin position="199"/>
        <end position="230"/>
    </location>
</feature>
<dbReference type="Proteomes" id="UP001497383">
    <property type="component" value="Chromosome 1"/>
</dbReference>
<feature type="compositionally biased region" description="Polar residues" evidence="1">
    <location>
        <begin position="245"/>
        <end position="262"/>
    </location>
</feature>
<dbReference type="PANTHER" id="PTHR43628:SF11">
    <property type="entry name" value="PROTEIN DSF2"/>
    <property type="match status" value="1"/>
</dbReference>
<keyword evidence="3" id="KW-1185">Reference proteome</keyword>
<dbReference type="RefSeq" id="XP_066827536.1">
    <property type="nucleotide sequence ID" value="XM_066976371.1"/>
</dbReference>
<proteinExistence type="predicted"/>
<dbReference type="SUPFAM" id="SSF81901">
    <property type="entry name" value="HCP-like"/>
    <property type="match status" value="1"/>
</dbReference>
<dbReference type="GeneID" id="92205794"/>
<feature type="compositionally biased region" description="Low complexity" evidence="1">
    <location>
        <begin position="173"/>
        <end position="186"/>
    </location>
</feature>
<dbReference type="PANTHER" id="PTHR43628">
    <property type="entry name" value="ACTIVATOR OF C KINASE PROTEIN 1-RELATED"/>
    <property type="match status" value="1"/>
</dbReference>
<evidence type="ECO:0000313" key="2">
    <source>
        <dbReference type="EMBL" id="CAK9436033.1"/>
    </source>
</evidence>
<feature type="compositionally biased region" description="Basic residues" evidence="1">
    <location>
        <begin position="138"/>
        <end position="154"/>
    </location>
</feature>
<dbReference type="InterPro" id="IPR052945">
    <property type="entry name" value="Mitotic_Regulator"/>
</dbReference>
<feature type="compositionally biased region" description="Polar residues" evidence="1">
    <location>
        <begin position="106"/>
        <end position="115"/>
    </location>
</feature>
<sequence length="565" mass="62137">MYDSLSIRASDRDSIYSFDSVSTSERLLDRLDFDNESIASSNRDSIYQRDNNIRLVNAANALNQYPMNNLSAITKLRGQMSPSLQQRNVSAQFPYQIAPTERDKTSFNPRTTSKLQPEPRQRGGLDANPARLGDTNLNHKKIATKAPHNKHLPSKRTVQEQQLRSSTAPPPHLSSKSNTKSLSSDSVNTIKTVTAPEPYNNSKASSTTRDLPTKRNYSSDSTVPTLSSLSLGERNHKPHVPYQHQFLSQTSSRVPLTPTSSRSSDKENDFFSSNNSSEDSLENTALVNVQTSGSGSGSVSNYSHHTHSKSQEIAPESRVVIAMELRAINKHREASYQLQIAANDPYNYPKAMYLYAIALKHGQGVKQNFASSMKWLCKCILISSLSSPSSSPSSSPPNQSLITSKLNKLASPDLLKLIITNLASTNNTDLYYNGTNVESLYLLFKGMNKTQISKIMAANKNKTDVLALSYFELGSYLCNGWVGGTSSPTLAANDEANGIACLSKAGSMGNVEAMETLGEIYTTKSKNRKKDLAKAAAWLRSCEVFGVKSIGNSWIYKEKFVKLSL</sequence>
<evidence type="ECO:0000313" key="3">
    <source>
        <dbReference type="Proteomes" id="UP001497383"/>
    </source>
</evidence>
<protein>
    <recommendedName>
        <fullName evidence="4">Protein DSF2</fullName>
    </recommendedName>
</protein>